<name>A0ABN8I2G9_9NEOP</name>
<dbReference type="Pfam" id="PF00135">
    <property type="entry name" value="COesterase"/>
    <property type="match status" value="2"/>
</dbReference>
<dbReference type="InterPro" id="IPR002018">
    <property type="entry name" value="CarbesteraseB"/>
</dbReference>
<dbReference type="InterPro" id="IPR050309">
    <property type="entry name" value="Type-B_Carboxylest/Lipase"/>
</dbReference>
<feature type="domain" description="Carboxylesterase type B" evidence="2">
    <location>
        <begin position="1"/>
        <end position="205"/>
    </location>
</feature>
<dbReference type="SUPFAM" id="SSF53474">
    <property type="entry name" value="alpha/beta-Hydrolases"/>
    <property type="match status" value="2"/>
</dbReference>
<evidence type="ECO:0000259" key="2">
    <source>
        <dbReference type="Pfam" id="PF00135"/>
    </source>
</evidence>
<organism evidence="3 4">
    <name type="scientific">Iphiclides podalirius</name>
    <name type="common">scarce swallowtail</name>
    <dbReference type="NCBI Taxonomy" id="110791"/>
    <lineage>
        <taxon>Eukaryota</taxon>
        <taxon>Metazoa</taxon>
        <taxon>Ecdysozoa</taxon>
        <taxon>Arthropoda</taxon>
        <taxon>Hexapoda</taxon>
        <taxon>Insecta</taxon>
        <taxon>Pterygota</taxon>
        <taxon>Neoptera</taxon>
        <taxon>Endopterygota</taxon>
        <taxon>Lepidoptera</taxon>
        <taxon>Glossata</taxon>
        <taxon>Ditrysia</taxon>
        <taxon>Papilionoidea</taxon>
        <taxon>Papilionidae</taxon>
        <taxon>Papilioninae</taxon>
        <taxon>Iphiclides</taxon>
    </lineage>
</organism>
<keyword evidence="1" id="KW-0325">Glycoprotein</keyword>
<keyword evidence="4" id="KW-1185">Reference proteome</keyword>
<reference evidence="3" key="1">
    <citation type="submission" date="2022-03" db="EMBL/GenBank/DDBJ databases">
        <authorList>
            <person name="Martin H S."/>
        </authorList>
    </citation>
    <scope>NUCLEOTIDE SEQUENCE</scope>
</reference>
<dbReference type="Gene3D" id="3.40.50.1820">
    <property type="entry name" value="alpha/beta hydrolase"/>
    <property type="match status" value="2"/>
</dbReference>
<dbReference type="PANTHER" id="PTHR11559">
    <property type="entry name" value="CARBOXYLESTERASE"/>
    <property type="match status" value="1"/>
</dbReference>
<evidence type="ECO:0000256" key="1">
    <source>
        <dbReference type="ARBA" id="ARBA00023180"/>
    </source>
</evidence>
<dbReference type="Proteomes" id="UP000837857">
    <property type="component" value="Chromosome 16"/>
</dbReference>
<feature type="domain" description="Carboxylesterase type B" evidence="2">
    <location>
        <begin position="250"/>
        <end position="685"/>
    </location>
</feature>
<sequence length="685" mass="76805">MIGSTSHAGMQEALDQMESSLSEINDDFGIVLPDDLDFEDNDKERSRIVKRIRAQYFGDDYVTLDGVELLSFCYTDASYLGPMIRAARPLVAAGAPVYFYEFSFVGDLNKEIVSSVKVHGATRGDVARYVFCHKGQVPDEGTKERQMVAVLTELWASFIHTGTPTAKSVEWHQLKQTTELNESWILIGSEIKPQKGLHLERLKLWTEIYETYFIRWCCEWSGMIKALVYTWLWLFVHARSPLSTRPHRDVVTTQGRVRGYLFPSPPHYAYLGVPYARPPTRYDRFKAPEPPPIWDGIFEAIHRMKCPQADEEGAEDCLVINVFAPEHATLLPVLVHVHDGGFQRGWGPYRAPSRLLKENFIIVTFNYRIGALGFLCLGTIEAPGNAGLKDQVAAFYWVQRNIKNFGGNPNDVTVYGTGSGAVAVELLLLSGSTTGLLHRVILESGSALAPTSVTYAPFATALEVASSLGYDGDATPDKIARFYQEVPARRLANATAVFLPCVERDLSSTTGLLEMDPLDIMKDAHFHHVPLMIAHTNAAQVKILTDNVQRFAVVPEDFRGLLPNNLECDDEDYKRKLADLVKEFYFGENEIGESLLPNYIDYVNDIFVEYPVVKSAILHARASPPVYLMKFAYKGSFSGAKEELIPGAGHGDIYMYIFTNEMIRPDEQLIAERLVTLLSNFIRMG</sequence>
<accession>A0ABN8I2G9</accession>
<dbReference type="EMBL" id="OW152828">
    <property type="protein sequence ID" value="CAH2044901.1"/>
    <property type="molecule type" value="Genomic_DNA"/>
</dbReference>
<feature type="non-terminal residue" evidence="3">
    <location>
        <position position="685"/>
    </location>
</feature>
<gene>
    <name evidence="3" type="ORF">IPOD504_LOCUS4839</name>
</gene>
<proteinExistence type="predicted"/>
<dbReference type="InterPro" id="IPR029058">
    <property type="entry name" value="AB_hydrolase_fold"/>
</dbReference>
<evidence type="ECO:0000313" key="4">
    <source>
        <dbReference type="Proteomes" id="UP000837857"/>
    </source>
</evidence>
<evidence type="ECO:0000313" key="3">
    <source>
        <dbReference type="EMBL" id="CAH2044901.1"/>
    </source>
</evidence>
<protein>
    <recommendedName>
        <fullName evidence="2">Carboxylesterase type B domain-containing protein</fullName>
    </recommendedName>
</protein>